<feature type="transmembrane region" description="Helical" evidence="6">
    <location>
        <begin position="273"/>
        <end position="292"/>
    </location>
</feature>
<dbReference type="RefSeq" id="WP_271633933.1">
    <property type="nucleotide sequence ID" value="NZ_CP094970.1"/>
</dbReference>
<keyword evidence="2" id="KW-1003">Cell membrane</keyword>
<dbReference type="InterPro" id="IPR001851">
    <property type="entry name" value="ABC_transp_permease"/>
</dbReference>
<dbReference type="KEGG" id="sgrg:L0C25_21965"/>
<dbReference type="PANTHER" id="PTHR32196">
    <property type="entry name" value="ABC TRANSPORTER PERMEASE PROTEIN YPHD-RELATED-RELATED"/>
    <property type="match status" value="1"/>
</dbReference>
<dbReference type="GO" id="GO:0005886">
    <property type="term" value="C:plasma membrane"/>
    <property type="evidence" value="ECO:0007669"/>
    <property type="project" value="UniProtKB-SubCell"/>
</dbReference>
<evidence type="ECO:0000256" key="5">
    <source>
        <dbReference type="ARBA" id="ARBA00023136"/>
    </source>
</evidence>
<evidence type="ECO:0000256" key="6">
    <source>
        <dbReference type="SAM" id="Phobius"/>
    </source>
</evidence>
<protein>
    <submittedName>
        <fullName evidence="7">ABC transporter permease</fullName>
    </submittedName>
</protein>
<evidence type="ECO:0000256" key="3">
    <source>
        <dbReference type="ARBA" id="ARBA00022692"/>
    </source>
</evidence>
<sequence length="320" mass="32687">MTAVAQARRAPATADVAAFARDYGVYAALVIVLAYNALFTDGFLTGDNLRVQLIQVVPVLLVALGMAMVIGTEGIDLSVGAVMSLAAAALPLYLGYGFVPAVLAAVLCGVVVGLVNGSMVAFVGLQPIVATLALMIAGRGVALVMSDEQMRTVDNPQMLSLGIDSIAGIPYTVVVAAVITVAMTVLVSRTTYGRQLVAIGGNRRAAELAGLPVRRILVTTYVVCAVLAAIAGIIVTARSGASVPSTIGNLIELSAITAVVIGGTPLSGGQVRIVGTVAGALLLQVIIATLSQHNVPPSYSQIVQALIIVLAIYIQRGRST</sequence>
<reference evidence="7" key="1">
    <citation type="submission" date="2022-01" db="EMBL/GenBank/DDBJ databases">
        <title>Nocardioidaceae gen. sp. A5X3R13.</title>
        <authorList>
            <person name="Lopez Marin M.A."/>
            <person name="Uhlik O."/>
        </authorList>
    </citation>
    <scope>NUCLEOTIDE SEQUENCE</scope>
    <source>
        <strain evidence="7">A5X3R13</strain>
    </source>
</reference>
<keyword evidence="5 6" id="KW-0472">Membrane</keyword>
<evidence type="ECO:0000256" key="1">
    <source>
        <dbReference type="ARBA" id="ARBA00004651"/>
    </source>
</evidence>
<feature type="transmembrane region" description="Helical" evidence="6">
    <location>
        <begin position="298"/>
        <end position="314"/>
    </location>
</feature>
<dbReference type="CDD" id="cd06579">
    <property type="entry name" value="TM_PBP1_transp_AraH_like"/>
    <property type="match status" value="1"/>
</dbReference>
<feature type="transmembrane region" description="Helical" evidence="6">
    <location>
        <begin position="247"/>
        <end position="266"/>
    </location>
</feature>
<feature type="transmembrane region" description="Helical" evidence="6">
    <location>
        <begin position="122"/>
        <end position="145"/>
    </location>
</feature>
<dbReference type="EMBL" id="CP094970">
    <property type="protein sequence ID" value="UYM05155.1"/>
    <property type="molecule type" value="Genomic_DNA"/>
</dbReference>
<evidence type="ECO:0000313" key="7">
    <source>
        <dbReference type="EMBL" id="UYM05155.1"/>
    </source>
</evidence>
<feature type="transmembrane region" description="Helical" evidence="6">
    <location>
        <begin position="23"/>
        <end position="44"/>
    </location>
</feature>
<feature type="transmembrane region" description="Helical" evidence="6">
    <location>
        <begin position="92"/>
        <end position="115"/>
    </location>
</feature>
<keyword evidence="8" id="KW-1185">Reference proteome</keyword>
<gene>
    <name evidence="7" type="ORF">L0C25_21965</name>
</gene>
<feature type="transmembrane region" description="Helical" evidence="6">
    <location>
        <begin position="51"/>
        <end position="72"/>
    </location>
</feature>
<dbReference type="AlphaFoldDB" id="A0AA46TH33"/>
<organism evidence="7 8">
    <name type="scientific">Solicola gregarius</name>
    <dbReference type="NCBI Taxonomy" id="2908642"/>
    <lineage>
        <taxon>Bacteria</taxon>
        <taxon>Bacillati</taxon>
        <taxon>Actinomycetota</taxon>
        <taxon>Actinomycetes</taxon>
        <taxon>Propionibacteriales</taxon>
        <taxon>Nocardioidaceae</taxon>
        <taxon>Solicola</taxon>
    </lineage>
</organism>
<dbReference type="PANTHER" id="PTHR32196:SF19">
    <property type="entry name" value="GALACTOFURANOSE TRANSPORTER PERMEASE PROTEIN YTFT"/>
    <property type="match status" value="1"/>
</dbReference>
<name>A0AA46TH33_9ACTN</name>
<keyword evidence="3 6" id="KW-0812">Transmembrane</keyword>
<feature type="transmembrane region" description="Helical" evidence="6">
    <location>
        <begin position="165"/>
        <end position="187"/>
    </location>
</feature>
<dbReference type="Proteomes" id="UP001164390">
    <property type="component" value="Chromosome"/>
</dbReference>
<comment type="subcellular location">
    <subcellularLocation>
        <location evidence="1">Cell membrane</location>
        <topology evidence="1">Multi-pass membrane protein</topology>
    </subcellularLocation>
</comment>
<dbReference type="GO" id="GO:0022857">
    <property type="term" value="F:transmembrane transporter activity"/>
    <property type="evidence" value="ECO:0007669"/>
    <property type="project" value="InterPro"/>
</dbReference>
<keyword evidence="4 6" id="KW-1133">Transmembrane helix</keyword>
<accession>A0AA46TH33</accession>
<evidence type="ECO:0000313" key="8">
    <source>
        <dbReference type="Proteomes" id="UP001164390"/>
    </source>
</evidence>
<evidence type="ECO:0000256" key="4">
    <source>
        <dbReference type="ARBA" id="ARBA00022989"/>
    </source>
</evidence>
<evidence type="ECO:0000256" key="2">
    <source>
        <dbReference type="ARBA" id="ARBA00022475"/>
    </source>
</evidence>
<dbReference type="Pfam" id="PF02653">
    <property type="entry name" value="BPD_transp_2"/>
    <property type="match status" value="1"/>
</dbReference>
<proteinExistence type="predicted"/>
<feature type="transmembrane region" description="Helical" evidence="6">
    <location>
        <begin position="216"/>
        <end position="235"/>
    </location>
</feature>